<gene>
    <name evidence="2" type="ORF">PLEPLA_LOCUS41230</name>
</gene>
<evidence type="ECO:0000313" key="2">
    <source>
        <dbReference type="EMBL" id="CAB1453476.1"/>
    </source>
</evidence>
<comment type="caution">
    <text evidence="2">The sequence shown here is derived from an EMBL/GenBank/DDBJ whole genome shotgun (WGS) entry which is preliminary data.</text>
</comment>
<proteinExistence type="predicted"/>
<reference evidence="2" key="1">
    <citation type="submission" date="2020-03" db="EMBL/GenBank/DDBJ databases">
        <authorList>
            <person name="Weist P."/>
        </authorList>
    </citation>
    <scope>NUCLEOTIDE SEQUENCE</scope>
</reference>
<feature type="region of interest" description="Disordered" evidence="1">
    <location>
        <begin position="147"/>
        <end position="178"/>
    </location>
</feature>
<dbReference type="EMBL" id="CADEAL010004171">
    <property type="protein sequence ID" value="CAB1453476.1"/>
    <property type="molecule type" value="Genomic_DNA"/>
</dbReference>
<evidence type="ECO:0000256" key="1">
    <source>
        <dbReference type="SAM" id="MobiDB-lite"/>
    </source>
</evidence>
<sequence length="178" mass="19892">MFRYSGFLPQSKDMQTGMLGSKLSMEHFVSAMRWADDLSRVFQGSRPISAVIGSSSPSDLKECSGLLLLFQVLSIADSKLPVKVNCSLLCRTGHSSRILFMQHCQYPALMRHNSALPLHLGGLYLCSCQLLCQMCMVEKQKSFPERDKLASAANREEHDQSRAGSTYNTSVIQQIPYH</sequence>
<protein>
    <submittedName>
        <fullName evidence="2">Uncharacterized protein</fullName>
    </submittedName>
</protein>
<organism evidence="2 3">
    <name type="scientific">Pleuronectes platessa</name>
    <name type="common">European plaice</name>
    <dbReference type="NCBI Taxonomy" id="8262"/>
    <lineage>
        <taxon>Eukaryota</taxon>
        <taxon>Metazoa</taxon>
        <taxon>Chordata</taxon>
        <taxon>Craniata</taxon>
        <taxon>Vertebrata</taxon>
        <taxon>Euteleostomi</taxon>
        <taxon>Actinopterygii</taxon>
        <taxon>Neopterygii</taxon>
        <taxon>Teleostei</taxon>
        <taxon>Neoteleostei</taxon>
        <taxon>Acanthomorphata</taxon>
        <taxon>Carangaria</taxon>
        <taxon>Pleuronectiformes</taxon>
        <taxon>Pleuronectoidei</taxon>
        <taxon>Pleuronectidae</taxon>
        <taxon>Pleuronectes</taxon>
    </lineage>
</organism>
<accession>A0A9N7VSF3</accession>
<evidence type="ECO:0000313" key="3">
    <source>
        <dbReference type="Proteomes" id="UP001153269"/>
    </source>
</evidence>
<feature type="compositionally biased region" description="Basic and acidic residues" evidence="1">
    <location>
        <begin position="147"/>
        <end position="161"/>
    </location>
</feature>
<feature type="compositionally biased region" description="Polar residues" evidence="1">
    <location>
        <begin position="162"/>
        <end position="178"/>
    </location>
</feature>
<name>A0A9N7VSF3_PLEPL</name>
<keyword evidence="3" id="KW-1185">Reference proteome</keyword>
<dbReference type="AlphaFoldDB" id="A0A9N7VSF3"/>
<dbReference type="Proteomes" id="UP001153269">
    <property type="component" value="Unassembled WGS sequence"/>
</dbReference>